<comment type="similarity">
    <text evidence="1">Belongs to the TRAFAC class dynamin-like GTPase superfamily. IRG family.</text>
</comment>
<dbReference type="InterPro" id="IPR030385">
    <property type="entry name" value="G_IRG_dom"/>
</dbReference>
<keyword evidence="5" id="KW-0472">Membrane</keyword>
<dbReference type="GO" id="GO:0035458">
    <property type="term" value="P:cellular response to interferon-beta"/>
    <property type="evidence" value="ECO:0007669"/>
    <property type="project" value="TreeGrafter"/>
</dbReference>
<keyword evidence="2" id="KW-0547">Nucleotide-binding</keyword>
<evidence type="ECO:0000256" key="5">
    <source>
        <dbReference type="SAM" id="Phobius"/>
    </source>
</evidence>
<gene>
    <name evidence="8" type="primary">LOC101833418</name>
</gene>
<dbReference type="InterPro" id="IPR007743">
    <property type="entry name" value="Immunity-related_GTPase-like"/>
</dbReference>
<evidence type="ECO:0000256" key="1">
    <source>
        <dbReference type="ARBA" id="ARBA00005429"/>
    </source>
</evidence>
<evidence type="ECO:0000256" key="4">
    <source>
        <dbReference type="ARBA" id="ARBA00023134"/>
    </source>
</evidence>
<dbReference type="PANTHER" id="PTHR32341">
    <property type="entry name" value="INTERFERON-INDUCIBLE GTPASE"/>
    <property type="match status" value="1"/>
</dbReference>
<organism evidence="7 8">
    <name type="scientific">Mesocricetus auratus</name>
    <name type="common">Golden hamster</name>
    <dbReference type="NCBI Taxonomy" id="10036"/>
    <lineage>
        <taxon>Eukaryota</taxon>
        <taxon>Metazoa</taxon>
        <taxon>Chordata</taxon>
        <taxon>Craniata</taxon>
        <taxon>Vertebrata</taxon>
        <taxon>Euteleostomi</taxon>
        <taxon>Mammalia</taxon>
        <taxon>Eutheria</taxon>
        <taxon>Euarchontoglires</taxon>
        <taxon>Glires</taxon>
        <taxon>Rodentia</taxon>
        <taxon>Myomorpha</taxon>
        <taxon>Muroidea</taxon>
        <taxon>Cricetidae</taxon>
        <taxon>Cricetinae</taxon>
        <taxon>Mesocricetus</taxon>
    </lineage>
</organism>
<dbReference type="GO" id="GO:0000045">
    <property type="term" value="P:autophagosome assembly"/>
    <property type="evidence" value="ECO:0007669"/>
    <property type="project" value="TreeGrafter"/>
</dbReference>
<evidence type="ECO:0000256" key="3">
    <source>
        <dbReference type="ARBA" id="ARBA00022801"/>
    </source>
</evidence>
<dbReference type="RefSeq" id="XP_012972219.2">
    <property type="nucleotide sequence ID" value="XM_013116765.3"/>
</dbReference>
<keyword evidence="3" id="KW-0378">Hydrolase</keyword>
<dbReference type="InterPro" id="IPR027417">
    <property type="entry name" value="P-loop_NTPase"/>
</dbReference>
<keyword evidence="5" id="KW-0812">Transmembrane</keyword>
<dbReference type="SUPFAM" id="SSF52540">
    <property type="entry name" value="P-loop containing nucleoside triphosphate hydrolases"/>
    <property type="match status" value="1"/>
</dbReference>
<dbReference type="Pfam" id="PF05049">
    <property type="entry name" value="IIGP"/>
    <property type="match status" value="1"/>
</dbReference>
<feature type="domain" description="IRG-type G" evidence="6">
    <location>
        <begin position="42"/>
        <end position="224"/>
    </location>
</feature>
<dbReference type="PANTHER" id="PTHR32341:SF4">
    <property type="entry name" value="INTERFERON-GAMMA-INDUCIBLE GTPASE IFGGA3 PROTEIN-RELATED"/>
    <property type="match status" value="1"/>
</dbReference>
<dbReference type="Gene3D" id="3.40.50.300">
    <property type="entry name" value="P-loop containing nucleotide triphosphate hydrolases"/>
    <property type="match status" value="1"/>
</dbReference>
<dbReference type="GO" id="GO:0005525">
    <property type="term" value="F:GTP binding"/>
    <property type="evidence" value="ECO:0007669"/>
    <property type="project" value="UniProtKB-KW"/>
</dbReference>
<dbReference type="KEGG" id="maua:101833418"/>
<evidence type="ECO:0000259" key="6">
    <source>
        <dbReference type="PROSITE" id="PS51716"/>
    </source>
</evidence>
<feature type="transmembrane region" description="Helical" evidence="5">
    <location>
        <begin position="401"/>
        <end position="423"/>
    </location>
</feature>
<evidence type="ECO:0000313" key="7">
    <source>
        <dbReference type="Proteomes" id="UP000886700"/>
    </source>
</evidence>
<keyword evidence="5" id="KW-1133">Transmembrane helix</keyword>
<evidence type="ECO:0000313" key="8">
    <source>
        <dbReference type="RefSeq" id="XP_012972219.2"/>
    </source>
</evidence>
<dbReference type="InterPro" id="IPR051515">
    <property type="entry name" value="IRG"/>
</dbReference>
<dbReference type="GO" id="GO:0003924">
    <property type="term" value="F:GTPase activity"/>
    <property type="evidence" value="ECO:0007669"/>
    <property type="project" value="TreeGrafter"/>
</dbReference>
<dbReference type="PROSITE" id="PS51716">
    <property type="entry name" value="G_IRG"/>
    <property type="match status" value="1"/>
</dbReference>
<name>A0A1U8C9G9_MESAU</name>
<dbReference type="GeneID" id="101833418"/>
<reference evidence="8" key="1">
    <citation type="submission" date="2025-08" db="UniProtKB">
        <authorList>
            <consortium name="RefSeq"/>
        </authorList>
    </citation>
    <scope>IDENTIFICATION</scope>
    <source>
        <tissue evidence="8">Liver</tissue>
    </source>
</reference>
<dbReference type="Proteomes" id="UP000886700">
    <property type="component" value="Unplaced"/>
</dbReference>
<sequence>MDREKEIISKENISLIEFHLKKGNIQGANSLISKALKNIDEAPISIAVTGESGAGKSSFINALREVGPEDKGAAEVGVVETTMERTPYKHPKIKTLTLWDLPGIGTMNFPPKEYLEKVKFQEYDFFIIVSATRFTKLELDLAKAIRFMKKNYYLVRTKIDIDLENEKNSKPRTFDREKFLEKIQNSYINTLKANGMDAPQIFFISSRNLSGYDFPRLMKTLVKDLPAQKRHNFMISLSKITEAAIDRKRKSMQQTIWLEAFKAGLLATVPAVGILRDDVEKLKVKLDHYRVLFGVDDESLEVMAKNSQVPIEQLKKLIKSPYLLETKETETLEGNLLKYLEKFASVNGGLLATGLYFRKTFYLHLLFLDTVTEDAKVLLREMYSKACSNLSHTQLRTMDKCYSFLMSMTGFVVICFVLFYLGLWEWNKV</sequence>
<keyword evidence="7" id="KW-1185">Reference proteome</keyword>
<keyword evidence="4" id="KW-0342">GTP-binding</keyword>
<evidence type="ECO:0000256" key="2">
    <source>
        <dbReference type="ARBA" id="ARBA00022741"/>
    </source>
</evidence>
<dbReference type="CDD" id="cd04104">
    <property type="entry name" value="p47_IIGP_like"/>
    <property type="match status" value="1"/>
</dbReference>
<protein>
    <submittedName>
        <fullName evidence="8">Interferon-inducible GTPase 1-like</fullName>
    </submittedName>
</protein>
<proteinExistence type="inferred from homology"/>
<dbReference type="GO" id="GO:0045087">
    <property type="term" value="P:innate immune response"/>
    <property type="evidence" value="ECO:0007669"/>
    <property type="project" value="TreeGrafter"/>
</dbReference>
<dbReference type="OrthoDB" id="422720at2759"/>
<dbReference type="eggNOG" id="ENOG502S70P">
    <property type="taxonomic scope" value="Eukaryota"/>
</dbReference>
<dbReference type="GO" id="GO:0005789">
    <property type="term" value="C:endoplasmic reticulum membrane"/>
    <property type="evidence" value="ECO:0007669"/>
    <property type="project" value="TreeGrafter"/>
</dbReference>
<dbReference type="AlphaFoldDB" id="A0A1U8C9G9"/>
<accession>A0A1U8C9G9</accession>